<dbReference type="EMBL" id="CAJJDM010000097">
    <property type="protein sequence ID" value="CAD8093683.1"/>
    <property type="molecule type" value="Genomic_DNA"/>
</dbReference>
<evidence type="ECO:0000313" key="1">
    <source>
        <dbReference type="EMBL" id="CAD8093683.1"/>
    </source>
</evidence>
<accession>A0A8S1NW17</accession>
<protein>
    <submittedName>
        <fullName evidence="1">Uncharacterized protein</fullName>
    </submittedName>
</protein>
<organism evidence="1 2">
    <name type="scientific">Paramecium primaurelia</name>
    <dbReference type="NCBI Taxonomy" id="5886"/>
    <lineage>
        <taxon>Eukaryota</taxon>
        <taxon>Sar</taxon>
        <taxon>Alveolata</taxon>
        <taxon>Ciliophora</taxon>
        <taxon>Intramacronucleata</taxon>
        <taxon>Oligohymenophorea</taxon>
        <taxon>Peniculida</taxon>
        <taxon>Parameciidae</taxon>
        <taxon>Paramecium</taxon>
    </lineage>
</organism>
<evidence type="ECO:0000313" key="2">
    <source>
        <dbReference type="Proteomes" id="UP000688137"/>
    </source>
</evidence>
<keyword evidence="2" id="KW-1185">Reference proteome</keyword>
<dbReference type="AlphaFoldDB" id="A0A8S1NW17"/>
<name>A0A8S1NW17_PARPR</name>
<dbReference type="Proteomes" id="UP000688137">
    <property type="component" value="Unassembled WGS sequence"/>
</dbReference>
<comment type="caution">
    <text evidence="1">The sequence shown here is derived from an EMBL/GenBank/DDBJ whole genome shotgun (WGS) entry which is preliminary data.</text>
</comment>
<sequence length="39" mass="4684">MADFDNFRQQIINSINRIQLERGDYNQIILDSENILMKN</sequence>
<proteinExistence type="predicted"/>
<reference evidence="1" key="1">
    <citation type="submission" date="2021-01" db="EMBL/GenBank/DDBJ databases">
        <authorList>
            <consortium name="Genoscope - CEA"/>
            <person name="William W."/>
        </authorList>
    </citation>
    <scope>NUCLEOTIDE SEQUENCE</scope>
</reference>
<gene>
    <name evidence="1" type="ORF">PPRIM_AZ9-3.1.T0940003</name>
</gene>